<evidence type="ECO:0000256" key="1">
    <source>
        <dbReference type="SAM" id="Phobius"/>
    </source>
</evidence>
<sequence length="60" mass="6881">MNRKCNTSCMHNSLHCRARRIIRQALRYRRTAALYAVRGASYSAGATAVSLAVLWARHRY</sequence>
<proteinExistence type="predicted"/>
<name>A0A4U0RV32_9ACTN</name>
<gene>
    <name evidence="2" type="ORF">FCI23_46180</name>
</gene>
<dbReference type="Proteomes" id="UP000305778">
    <property type="component" value="Unassembled WGS sequence"/>
</dbReference>
<evidence type="ECO:0000313" key="2">
    <source>
        <dbReference type="EMBL" id="TJZ99346.1"/>
    </source>
</evidence>
<dbReference type="RefSeq" id="WP_136730021.1">
    <property type="nucleotide sequence ID" value="NZ_SUMC01000110.1"/>
</dbReference>
<keyword evidence="1" id="KW-1133">Transmembrane helix</keyword>
<protein>
    <submittedName>
        <fullName evidence="2">Uncharacterized protein</fullName>
    </submittedName>
</protein>
<keyword evidence="3" id="KW-1185">Reference proteome</keyword>
<accession>A0A4U0RV32</accession>
<evidence type="ECO:0000313" key="3">
    <source>
        <dbReference type="Proteomes" id="UP000305778"/>
    </source>
</evidence>
<organism evidence="2 3">
    <name type="scientific">Actinacidiphila oryziradicis</name>
    <dbReference type="NCBI Taxonomy" id="2571141"/>
    <lineage>
        <taxon>Bacteria</taxon>
        <taxon>Bacillati</taxon>
        <taxon>Actinomycetota</taxon>
        <taxon>Actinomycetes</taxon>
        <taxon>Kitasatosporales</taxon>
        <taxon>Streptomycetaceae</taxon>
        <taxon>Actinacidiphila</taxon>
    </lineage>
</organism>
<feature type="transmembrane region" description="Helical" evidence="1">
    <location>
        <begin position="32"/>
        <end position="56"/>
    </location>
</feature>
<dbReference type="EMBL" id="SUMC01000110">
    <property type="protein sequence ID" value="TJZ99346.1"/>
    <property type="molecule type" value="Genomic_DNA"/>
</dbReference>
<keyword evidence="1" id="KW-0472">Membrane</keyword>
<reference evidence="2 3" key="1">
    <citation type="submission" date="2019-04" db="EMBL/GenBank/DDBJ databases">
        <title>Streptomyces oryziradicis sp. nov., a novel actinomycete isolated from rhizosphere soil of rice (Oryza sativa L.).</title>
        <authorList>
            <person name="Li C."/>
        </authorList>
    </citation>
    <scope>NUCLEOTIDE SEQUENCE [LARGE SCALE GENOMIC DNA]</scope>
    <source>
        <strain evidence="2 3">NEAU-C40</strain>
    </source>
</reference>
<comment type="caution">
    <text evidence="2">The sequence shown here is derived from an EMBL/GenBank/DDBJ whole genome shotgun (WGS) entry which is preliminary data.</text>
</comment>
<dbReference type="AlphaFoldDB" id="A0A4U0RV32"/>
<keyword evidence="1" id="KW-0812">Transmembrane</keyword>